<organism evidence="10 11">
    <name type="scientific">Varroa destructor</name>
    <name type="common">Honeybee mite</name>
    <dbReference type="NCBI Taxonomy" id="109461"/>
    <lineage>
        <taxon>Eukaryota</taxon>
        <taxon>Metazoa</taxon>
        <taxon>Ecdysozoa</taxon>
        <taxon>Arthropoda</taxon>
        <taxon>Chelicerata</taxon>
        <taxon>Arachnida</taxon>
        <taxon>Acari</taxon>
        <taxon>Parasitiformes</taxon>
        <taxon>Mesostigmata</taxon>
        <taxon>Gamasina</taxon>
        <taxon>Dermanyssoidea</taxon>
        <taxon>Varroidae</taxon>
        <taxon>Varroa</taxon>
    </lineage>
</organism>
<dbReference type="Proteomes" id="UP000594260">
    <property type="component" value="Unplaced"/>
</dbReference>
<dbReference type="GO" id="GO:0006364">
    <property type="term" value="P:rRNA processing"/>
    <property type="evidence" value="ECO:0007669"/>
    <property type="project" value="InterPro"/>
</dbReference>
<dbReference type="GO" id="GO:0008408">
    <property type="term" value="F:3'-5' exonuclease activity"/>
    <property type="evidence" value="ECO:0007669"/>
    <property type="project" value="InterPro"/>
</dbReference>
<dbReference type="AlphaFoldDB" id="A0A7M7JHP3"/>
<evidence type="ECO:0000256" key="8">
    <source>
        <dbReference type="SAM" id="MobiDB-lite"/>
    </source>
</evidence>
<keyword evidence="7" id="KW-0539">Nucleus</keyword>
<dbReference type="InParanoid" id="A0A7M7JHP3"/>
<dbReference type="PANTHER" id="PTHR12801">
    <property type="entry name" value="RNA EXONUCLEASE REXO1 / RECO3 FAMILY MEMBER-RELATED"/>
    <property type="match status" value="1"/>
</dbReference>
<dbReference type="GeneID" id="111246640"/>
<name>A0A7M7JHP3_VARDE</name>
<reference evidence="10" key="1">
    <citation type="submission" date="2021-01" db="UniProtKB">
        <authorList>
            <consortium name="EnsemblMetazoa"/>
        </authorList>
    </citation>
    <scope>IDENTIFICATION</scope>
</reference>
<evidence type="ECO:0000256" key="1">
    <source>
        <dbReference type="ARBA" id="ARBA00004123"/>
    </source>
</evidence>
<feature type="region of interest" description="Disordered" evidence="8">
    <location>
        <begin position="260"/>
        <end position="321"/>
    </location>
</feature>
<comment type="subcellular location">
    <subcellularLocation>
        <location evidence="1">Nucleus</location>
    </subcellularLocation>
</comment>
<evidence type="ECO:0000256" key="2">
    <source>
        <dbReference type="ARBA" id="ARBA00010489"/>
    </source>
</evidence>
<protein>
    <recommendedName>
        <fullName evidence="3">RNA exonuclease 4</fullName>
    </recommendedName>
</protein>
<dbReference type="SUPFAM" id="SSF53098">
    <property type="entry name" value="Ribonuclease H-like"/>
    <property type="match status" value="1"/>
</dbReference>
<dbReference type="CDD" id="cd06144">
    <property type="entry name" value="REX4_like"/>
    <property type="match status" value="1"/>
</dbReference>
<dbReference type="FunCoup" id="A0A7M7JHP3">
    <property type="interactions" value="1646"/>
</dbReference>
<dbReference type="InterPro" id="IPR047021">
    <property type="entry name" value="REXO1/3/4-like"/>
</dbReference>
<evidence type="ECO:0000256" key="7">
    <source>
        <dbReference type="ARBA" id="ARBA00023242"/>
    </source>
</evidence>
<keyword evidence="5" id="KW-0378">Hydrolase</keyword>
<feature type="domain" description="Exonuclease" evidence="9">
    <location>
        <begin position="96"/>
        <end position="257"/>
    </location>
</feature>
<dbReference type="FunFam" id="3.30.420.10:FF:000007">
    <property type="entry name" value="Interferon-stimulated exonuclease gene 20"/>
    <property type="match status" value="1"/>
</dbReference>
<sequence>MNNTSGPVVLVSERMSNETKSRAEKLRDKRLIRKTRRKALLVKAAKTVVSRPTGSEGVSANWERLKDIMGIKKSESTEIRQGQKTPDKSQLQNPTKVLALDCEMVGVGPGGREHMLARITMVNIHGNVIYDKYVKPRETVVDYRTAISGIRPEHLWDGIELTVVQKEVSDLLKERIIVGHDLRHDFEVMFLSHPNRMTRDTSLFRPFREMFGGRTPSLKNLALKILDLNIQEGEHSSVQDAQIAMKLYLQYRRRWETEMKKRHNRIKRKLERRKEKTAKLSQDRRIDQHQRGQQKQKENCKQEDEGGEGDSTSEDDRTTAM</sequence>
<feature type="compositionally biased region" description="Basic and acidic residues" evidence="8">
    <location>
        <begin position="272"/>
        <end position="304"/>
    </location>
</feature>
<dbReference type="KEGG" id="vde:111246640"/>
<evidence type="ECO:0000256" key="4">
    <source>
        <dbReference type="ARBA" id="ARBA00022722"/>
    </source>
</evidence>
<dbReference type="SMART" id="SM00479">
    <property type="entry name" value="EXOIII"/>
    <property type="match status" value="1"/>
</dbReference>
<dbReference type="Pfam" id="PF00929">
    <property type="entry name" value="RNase_T"/>
    <property type="match status" value="1"/>
</dbReference>
<dbReference type="GO" id="GO:0005634">
    <property type="term" value="C:nucleus"/>
    <property type="evidence" value="ECO:0007669"/>
    <property type="project" value="UniProtKB-SubCell"/>
</dbReference>
<dbReference type="GO" id="GO:0003676">
    <property type="term" value="F:nucleic acid binding"/>
    <property type="evidence" value="ECO:0007669"/>
    <property type="project" value="InterPro"/>
</dbReference>
<proteinExistence type="inferred from homology"/>
<dbReference type="RefSeq" id="XP_022652291.1">
    <property type="nucleotide sequence ID" value="XM_022796556.1"/>
</dbReference>
<accession>A0A7M7JHP3</accession>
<comment type="similarity">
    <text evidence="2">Belongs to the REXO4 family.</text>
</comment>
<evidence type="ECO:0000256" key="6">
    <source>
        <dbReference type="ARBA" id="ARBA00022839"/>
    </source>
</evidence>
<dbReference type="InterPro" id="IPR013520">
    <property type="entry name" value="Ribonucl_H"/>
</dbReference>
<dbReference type="Gene3D" id="3.30.420.10">
    <property type="entry name" value="Ribonuclease H-like superfamily/Ribonuclease H"/>
    <property type="match status" value="1"/>
</dbReference>
<dbReference type="OrthoDB" id="8191639at2759"/>
<dbReference type="InterPro" id="IPR012337">
    <property type="entry name" value="RNaseH-like_sf"/>
</dbReference>
<evidence type="ECO:0000313" key="10">
    <source>
        <dbReference type="EnsemblMetazoa" id="XP_022652291"/>
    </source>
</evidence>
<evidence type="ECO:0000313" key="11">
    <source>
        <dbReference type="Proteomes" id="UP000594260"/>
    </source>
</evidence>
<dbReference type="InterPro" id="IPR036397">
    <property type="entry name" value="RNaseH_sf"/>
</dbReference>
<keyword evidence="6" id="KW-0269">Exonuclease</keyword>
<dbReference type="EnsemblMetazoa" id="XM_022796556">
    <property type="protein sequence ID" value="XP_022652291"/>
    <property type="gene ID" value="LOC111246640"/>
</dbReference>
<keyword evidence="4" id="KW-0540">Nuclease</keyword>
<evidence type="ECO:0000259" key="9">
    <source>
        <dbReference type="SMART" id="SM00479"/>
    </source>
</evidence>
<evidence type="ECO:0000256" key="5">
    <source>
        <dbReference type="ARBA" id="ARBA00022801"/>
    </source>
</evidence>
<feature type="compositionally biased region" description="Basic residues" evidence="8">
    <location>
        <begin position="260"/>
        <end position="271"/>
    </location>
</feature>
<dbReference type="InterPro" id="IPR037431">
    <property type="entry name" value="REX4_DEDDh_dom"/>
</dbReference>
<evidence type="ECO:0000256" key="3">
    <source>
        <dbReference type="ARBA" id="ARBA00016937"/>
    </source>
</evidence>
<dbReference type="PANTHER" id="PTHR12801:SF158">
    <property type="entry name" value="RNA EXONUCLEASE 4"/>
    <property type="match status" value="1"/>
</dbReference>
<keyword evidence="11" id="KW-1185">Reference proteome</keyword>